<evidence type="ECO:0000313" key="3">
    <source>
        <dbReference type="Proteomes" id="UP001449795"/>
    </source>
</evidence>
<evidence type="ECO:0008006" key="4">
    <source>
        <dbReference type="Google" id="ProtNLM"/>
    </source>
</evidence>
<gene>
    <name evidence="2" type="ORF">AAC691_19335</name>
</gene>
<name>A0ABZ3D3P5_9PROT</name>
<organism evidence="2 3">
    <name type="scientific">Nguyenibacter vanlangensis</name>
    <dbReference type="NCBI Taxonomy" id="1216886"/>
    <lineage>
        <taxon>Bacteria</taxon>
        <taxon>Pseudomonadati</taxon>
        <taxon>Pseudomonadota</taxon>
        <taxon>Alphaproteobacteria</taxon>
        <taxon>Acetobacterales</taxon>
        <taxon>Acetobacteraceae</taxon>
        <taxon>Nguyenibacter</taxon>
    </lineage>
</organism>
<sequence>MILTGLEVEQVRRFGDPARLAGLGPGLNLLAAPNESGKSTLLAALRAVFLLPHGSKSRPIAELLPYGGRGAPRIAVDFLCDGTAWRLEKRFFGRPFAELVGDGVTLRGDEAESRLHALIGVEAGKRGAEALGLLNALWVGQGQSLVQPDFSDPARSTLRACLEADLGAMTGGEAAQKILARVQADLSVLLDGRGNPKGRYRAAIEGEQAAAAELARLDSRRQVLEDDLEAMEALRRRLAHEDDADRREAERAALAEARRHRDRLRDHDNRRREALALRDHAAGRLSAARQDAARRAEWQREGAAQAARLDELTAALDAARAAHAQARAAHAARFAALQDADARRQAARRLLDRAAGRVERTRLAQERRAAAAARDRLDQAAQSVTRAAARLAACTIDERSMAAIRAADHALLAVRAASQAQATVLDVAFEPGGQGRILLDGRVLADGRTELTDSAVLRVAGIGTLRIEPASHGRETLRADQAAAEAALRERLHEAGCADLAAAEAAMAERRQAELAFQTARSVLGGLLAEAGREPATALAEATRRVAELDARIARHAAQAGEDGDAGAAADDGDPAAALETARQAMQAAEDRHAAAQQALFAPDETLRRAEADTARLDAEARAARDAAGRLVHDLAAARAVEPDDALAQRLATEQDALRQAEHAVLRIEETRPEGTEALADAAIQRLDRIIQDGQSRLTALRQDMAAREARIRAAEGDGLDERMAAQERLRDSHAAERAACTREVAVLRCLRDAVGTAERAATERYLAPLSRAIQPALAALFPRAVASLDPDFAVSGLTRRIDEPFAALSDGTREQIAVLVRLGLAELLQARGRPAMLVLDDALTYADTGRLHRMFDILTDAATRMQVLVLTCRTELFTPLGARPLAIEPVTGESVTGEPVARPPE</sequence>
<dbReference type="PANTHER" id="PTHR32114">
    <property type="entry name" value="ABC TRANSPORTER ABCH.3"/>
    <property type="match status" value="1"/>
</dbReference>
<feature type="coiled-coil region" evidence="1">
    <location>
        <begin position="539"/>
        <end position="627"/>
    </location>
</feature>
<dbReference type="Gene3D" id="3.40.50.300">
    <property type="entry name" value="P-loop containing nucleotide triphosphate hydrolases"/>
    <property type="match status" value="2"/>
</dbReference>
<dbReference type="PANTHER" id="PTHR32114:SF2">
    <property type="entry name" value="ABC TRANSPORTER ABCH.3"/>
    <property type="match status" value="1"/>
</dbReference>
<evidence type="ECO:0000313" key="2">
    <source>
        <dbReference type="EMBL" id="XAE42382.1"/>
    </source>
</evidence>
<dbReference type="Proteomes" id="UP001449795">
    <property type="component" value="Chromosome"/>
</dbReference>
<evidence type="ECO:0000256" key="1">
    <source>
        <dbReference type="SAM" id="Coils"/>
    </source>
</evidence>
<dbReference type="RefSeq" id="WP_342628133.1">
    <property type="nucleotide sequence ID" value="NZ_CP152276.1"/>
</dbReference>
<dbReference type="InterPro" id="IPR027417">
    <property type="entry name" value="P-loop_NTPase"/>
</dbReference>
<keyword evidence="1" id="KW-0175">Coiled coil</keyword>
<proteinExistence type="predicted"/>
<protein>
    <recommendedName>
        <fullName evidence="4">Rad50/SbcC-type AAA domain-containing protein</fullName>
    </recommendedName>
</protein>
<keyword evidence="3" id="KW-1185">Reference proteome</keyword>
<feature type="coiled-coil region" evidence="1">
    <location>
        <begin position="309"/>
        <end position="383"/>
    </location>
</feature>
<feature type="coiled-coil region" evidence="1">
    <location>
        <begin position="207"/>
        <end position="267"/>
    </location>
</feature>
<dbReference type="EMBL" id="CP152276">
    <property type="protein sequence ID" value="XAE42382.1"/>
    <property type="molecule type" value="Genomic_DNA"/>
</dbReference>
<reference evidence="2 3" key="1">
    <citation type="submission" date="2024-04" db="EMBL/GenBank/DDBJ databases">
        <title>Complete genome sequence of Nguyenibacter vanlangesis HBCM-1154, a strain capable of nitrogen fixation, IAA production, and phosphorus solubilization isolated from sugarcane soil.</title>
        <authorList>
            <person name="MY HANH P."/>
        </authorList>
    </citation>
    <scope>NUCLEOTIDE SEQUENCE [LARGE SCALE GENOMIC DNA]</scope>
    <source>
        <strain evidence="2 3">HBCM 1154</strain>
    </source>
</reference>
<accession>A0ABZ3D3P5</accession>
<dbReference type="SUPFAM" id="SSF52540">
    <property type="entry name" value="P-loop containing nucleoside triphosphate hydrolases"/>
    <property type="match status" value="1"/>
</dbReference>